<sequence>MYEVDNAGETARVFLWKKLYDEITRSENLIYLNKQNRNGVRVTEGRCFHDFT</sequence>
<reference evidence="1 2" key="1">
    <citation type="submission" date="2017-01" db="EMBL/GenBank/DDBJ databases">
        <authorList>
            <person name="Varghese N."/>
            <person name="Submissions S."/>
        </authorList>
    </citation>
    <scope>NUCLEOTIDE SEQUENCE [LARGE SCALE GENOMIC DNA]</scope>
    <source>
        <strain evidence="1 2">DSM 22782</strain>
    </source>
</reference>
<proteinExistence type="predicted"/>
<dbReference type="EMBL" id="FTOK01000007">
    <property type="protein sequence ID" value="SIS85670.1"/>
    <property type="molecule type" value="Genomic_DNA"/>
</dbReference>
<protein>
    <submittedName>
        <fullName evidence="1">Uncharacterized protein</fullName>
    </submittedName>
</protein>
<accession>A0ABY1KW65</accession>
<name>A0ABY1KW65_9BACI</name>
<evidence type="ECO:0000313" key="2">
    <source>
        <dbReference type="Proteomes" id="UP000199777"/>
    </source>
</evidence>
<organism evidence="1 2">
    <name type="scientific">Salimicrobium salexigens</name>
    <dbReference type="NCBI Taxonomy" id="908941"/>
    <lineage>
        <taxon>Bacteria</taxon>
        <taxon>Bacillati</taxon>
        <taxon>Bacillota</taxon>
        <taxon>Bacilli</taxon>
        <taxon>Bacillales</taxon>
        <taxon>Bacillaceae</taxon>
        <taxon>Salimicrobium</taxon>
    </lineage>
</organism>
<dbReference type="Proteomes" id="UP000199777">
    <property type="component" value="Unassembled WGS sequence"/>
</dbReference>
<evidence type="ECO:0000313" key="1">
    <source>
        <dbReference type="EMBL" id="SIS85670.1"/>
    </source>
</evidence>
<comment type="caution">
    <text evidence="1">The sequence shown here is derived from an EMBL/GenBank/DDBJ whole genome shotgun (WGS) entry which is preliminary data.</text>
</comment>
<keyword evidence="2" id="KW-1185">Reference proteome</keyword>
<gene>
    <name evidence="1" type="ORF">SAMN05421758_107105</name>
</gene>